<evidence type="ECO:0000256" key="3">
    <source>
        <dbReference type="ARBA" id="ARBA00022989"/>
    </source>
</evidence>
<keyword evidence="4" id="KW-0472">Membrane</keyword>
<dbReference type="RefSeq" id="WP_284055028.1">
    <property type="nucleotide sequence ID" value="NZ_JAGRQC010000004.1"/>
</dbReference>
<evidence type="ECO:0000313" key="7">
    <source>
        <dbReference type="EMBL" id="MBR0553786.1"/>
    </source>
</evidence>
<evidence type="ECO:0000256" key="1">
    <source>
        <dbReference type="ARBA" id="ARBA00004167"/>
    </source>
</evidence>
<dbReference type="PROSITE" id="PS50076">
    <property type="entry name" value="DNAJ_2"/>
    <property type="match status" value="1"/>
</dbReference>
<accession>A0A8T4INR7</accession>
<keyword evidence="8" id="KW-1185">Reference proteome</keyword>
<dbReference type="Gene3D" id="1.10.287.110">
    <property type="entry name" value="DnaJ domain"/>
    <property type="match status" value="1"/>
</dbReference>
<name>A0A8T4INR7_9SPHN</name>
<evidence type="ECO:0000313" key="8">
    <source>
        <dbReference type="Proteomes" id="UP000676996"/>
    </source>
</evidence>
<keyword evidence="3" id="KW-1133">Transmembrane helix</keyword>
<dbReference type="AlphaFoldDB" id="A0A8T4INR7"/>
<proteinExistence type="inferred from homology"/>
<organism evidence="7 8">
    <name type="scientific">Stakelama marina</name>
    <dbReference type="NCBI Taxonomy" id="2826939"/>
    <lineage>
        <taxon>Bacteria</taxon>
        <taxon>Pseudomonadati</taxon>
        <taxon>Pseudomonadota</taxon>
        <taxon>Alphaproteobacteria</taxon>
        <taxon>Sphingomonadales</taxon>
        <taxon>Sphingomonadaceae</taxon>
        <taxon>Stakelama</taxon>
    </lineage>
</organism>
<dbReference type="InterPro" id="IPR036869">
    <property type="entry name" value="J_dom_sf"/>
</dbReference>
<dbReference type="PANTHER" id="PTHR12763:SF28">
    <property type="entry name" value="GEO10507P1-RELATED"/>
    <property type="match status" value="1"/>
</dbReference>
<dbReference type="Pfam" id="PF00226">
    <property type="entry name" value="DnaJ"/>
    <property type="match status" value="1"/>
</dbReference>
<dbReference type="CDD" id="cd06257">
    <property type="entry name" value="DnaJ"/>
    <property type="match status" value="1"/>
</dbReference>
<comment type="similarity">
    <text evidence="5">Belongs to the TIM14 family.</text>
</comment>
<keyword evidence="2" id="KW-0812">Transmembrane</keyword>
<sequence>MAKLVIVITLGVMIYMWWRRSAIRAAIHEPVSVPTREEREAREVLGVGENADAATIRAAHKRLIADVHPDRGGSADRARRINAARDVLLRRKGG</sequence>
<dbReference type="EMBL" id="JAGRQC010000004">
    <property type="protein sequence ID" value="MBR0553786.1"/>
    <property type="molecule type" value="Genomic_DNA"/>
</dbReference>
<gene>
    <name evidence="7" type="ORF">J7S20_14845</name>
</gene>
<evidence type="ECO:0000259" key="6">
    <source>
        <dbReference type="PROSITE" id="PS50076"/>
    </source>
</evidence>
<dbReference type="GO" id="GO:0016020">
    <property type="term" value="C:membrane"/>
    <property type="evidence" value="ECO:0007669"/>
    <property type="project" value="UniProtKB-SubCell"/>
</dbReference>
<comment type="caution">
    <text evidence="7">The sequence shown here is derived from an EMBL/GenBank/DDBJ whole genome shotgun (WGS) entry which is preliminary data.</text>
</comment>
<dbReference type="InterPro" id="IPR001623">
    <property type="entry name" value="DnaJ_domain"/>
</dbReference>
<protein>
    <submittedName>
        <fullName evidence="7">J domain-containing protein</fullName>
    </submittedName>
</protein>
<feature type="domain" description="J" evidence="6">
    <location>
        <begin position="40"/>
        <end position="93"/>
    </location>
</feature>
<dbReference type="Proteomes" id="UP000676996">
    <property type="component" value="Unassembled WGS sequence"/>
</dbReference>
<dbReference type="SMART" id="SM00271">
    <property type="entry name" value="DnaJ"/>
    <property type="match status" value="1"/>
</dbReference>
<reference evidence="7" key="1">
    <citation type="submission" date="2021-04" db="EMBL/GenBank/DDBJ databases">
        <title>Ouciella asimina sp. nov., isolated from the surface seawater in the hydrothermal field of Okinawa Trough.</title>
        <authorList>
            <person name="Shuang W."/>
        </authorList>
    </citation>
    <scope>NUCLEOTIDE SEQUENCE</scope>
    <source>
        <strain evidence="7">LXI357</strain>
    </source>
</reference>
<evidence type="ECO:0000256" key="5">
    <source>
        <dbReference type="ARBA" id="ARBA00038105"/>
    </source>
</evidence>
<comment type="subcellular location">
    <subcellularLocation>
        <location evidence="1">Membrane</location>
        <topology evidence="1">Single-pass membrane protein</topology>
    </subcellularLocation>
</comment>
<dbReference type="PANTHER" id="PTHR12763">
    <property type="match status" value="1"/>
</dbReference>
<evidence type="ECO:0000256" key="2">
    <source>
        <dbReference type="ARBA" id="ARBA00022692"/>
    </source>
</evidence>
<evidence type="ECO:0000256" key="4">
    <source>
        <dbReference type="ARBA" id="ARBA00023136"/>
    </source>
</evidence>
<dbReference type="SUPFAM" id="SSF46565">
    <property type="entry name" value="Chaperone J-domain"/>
    <property type="match status" value="1"/>
</dbReference>